<dbReference type="InterPro" id="IPR043797">
    <property type="entry name" value="MupG_N"/>
</dbReference>
<dbReference type="InterPro" id="IPR008589">
    <property type="entry name" value="MupG"/>
</dbReference>
<dbReference type="PANTHER" id="PTHR38435">
    <property type="match status" value="1"/>
</dbReference>
<dbReference type="Gene3D" id="3.20.20.70">
    <property type="entry name" value="Aldolase class I"/>
    <property type="match status" value="1"/>
</dbReference>
<dbReference type="OrthoDB" id="5809921at2"/>
<dbReference type="EMBL" id="CP013213">
    <property type="protein sequence ID" value="AMC93746.1"/>
    <property type="molecule type" value="Genomic_DNA"/>
</dbReference>
<dbReference type="PANTHER" id="PTHR38435:SF1">
    <property type="entry name" value="DUF871 DOMAIN-CONTAINING PROTEIN"/>
    <property type="match status" value="1"/>
</dbReference>
<name>A0A0X8H0D6_9FIRM</name>
<dbReference type="AlphaFoldDB" id="A0A0X8H0D6"/>
<dbReference type="Proteomes" id="UP000063781">
    <property type="component" value="Chromosome"/>
</dbReference>
<sequence length="360" mass="40701">MGKKGISIYPDVSDYETTKAYIEKAAHYGFTRVFTNLLETTATKEELMEKYGRLNRLAASLGMDVYLDVTPGVMKQYGKSYTDLSFFKELGAAGIRLDESGSAHEDALLTNNPDGIKIEFNASTNNRHMENVLSFGANVSNMVTCHNFYPQKYTGLGFDLFVKTSQQMKDMGLNVAAFVSSQVPNSFGPWPVNEGLCTLEDHRFLPLDLQARHLYATGLVDDVIIANCYPSDEELQGLGTLQEGVLTMRVDFEDDVLDIEREIACEFNHFVRGDMSDYMARSTMSRIVYKDAQIPAHNTRDLKRGDVIIVNEEYGRYKGEIHIVLKDMENDGRKNVIGRLNDDEQVLLQYLTSWKPFKLI</sequence>
<protein>
    <recommendedName>
        <fullName evidence="5">Outer surface protein</fullName>
    </recommendedName>
</protein>
<gene>
    <name evidence="3" type="ORF">AOC36_07035</name>
</gene>
<evidence type="ECO:0000259" key="1">
    <source>
        <dbReference type="Pfam" id="PF05913"/>
    </source>
</evidence>
<dbReference type="InterPro" id="IPR017853">
    <property type="entry name" value="GH"/>
</dbReference>
<dbReference type="Gene3D" id="2.40.100.10">
    <property type="entry name" value="Cyclophilin-like"/>
    <property type="match status" value="1"/>
</dbReference>
<reference evidence="3 4" key="1">
    <citation type="submission" date="2015-10" db="EMBL/GenBank/DDBJ databases">
        <title>Erysipelothrix larvae sp. LV19 isolated from the larval gut of the rhinoceros beetle, Trypoxylus dichotomus.</title>
        <authorList>
            <person name="Lim S."/>
            <person name="Kim B.-C."/>
        </authorList>
    </citation>
    <scope>NUCLEOTIDE SEQUENCE [LARGE SCALE GENOMIC DNA]</scope>
    <source>
        <strain evidence="3 4">LV19</strain>
    </source>
</reference>
<feature type="domain" description="6-phospho-N-acetylmuramidase N-terminal" evidence="2">
    <location>
        <begin position="5"/>
        <end position="238"/>
    </location>
</feature>
<proteinExistence type="predicted"/>
<keyword evidence="4" id="KW-1185">Reference proteome</keyword>
<dbReference type="InterPro" id="IPR029000">
    <property type="entry name" value="Cyclophilin-like_dom_sf"/>
</dbReference>
<dbReference type="KEGG" id="erl:AOC36_07035"/>
<dbReference type="RefSeq" id="WP_067632817.1">
    <property type="nucleotide sequence ID" value="NZ_CP013213.1"/>
</dbReference>
<organism evidence="3 4">
    <name type="scientific">Erysipelothrix larvae</name>
    <dbReference type="NCBI Taxonomy" id="1514105"/>
    <lineage>
        <taxon>Bacteria</taxon>
        <taxon>Bacillati</taxon>
        <taxon>Bacillota</taxon>
        <taxon>Erysipelotrichia</taxon>
        <taxon>Erysipelotrichales</taxon>
        <taxon>Erysipelotrichaceae</taxon>
        <taxon>Erysipelothrix</taxon>
    </lineage>
</organism>
<evidence type="ECO:0000313" key="3">
    <source>
        <dbReference type="EMBL" id="AMC93746.1"/>
    </source>
</evidence>
<dbReference type="InterPro" id="IPR013785">
    <property type="entry name" value="Aldolase_TIM"/>
</dbReference>
<evidence type="ECO:0008006" key="5">
    <source>
        <dbReference type="Google" id="ProtNLM"/>
    </source>
</evidence>
<dbReference type="STRING" id="1514105.AOC36_07035"/>
<feature type="domain" description="6-phospho-N-acetylmuramidase C-terminal" evidence="1">
    <location>
        <begin position="246"/>
        <end position="359"/>
    </location>
</feature>
<accession>A0A0X8H0D6</accession>
<dbReference type="Pfam" id="PF19200">
    <property type="entry name" value="MupG_N"/>
    <property type="match status" value="1"/>
</dbReference>
<dbReference type="SUPFAM" id="SSF50891">
    <property type="entry name" value="Cyclophilin-like"/>
    <property type="match status" value="1"/>
</dbReference>
<dbReference type="InterPro" id="IPR043894">
    <property type="entry name" value="MupG_C"/>
</dbReference>
<dbReference type="SUPFAM" id="SSF51445">
    <property type="entry name" value="(Trans)glycosidases"/>
    <property type="match status" value="1"/>
</dbReference>
<evidence type="ECO:0000313" key="4">
    <source>
        <dbReference type="Proteomes" id="UP000063781"/>
    </source>
</evidence>
<evidence type="ECO:0000259" key="2">
    <source>
        <dbReference type="Pfam" id="PF19200"/>
    </source>
</evidence>
<dbReference type="Pfam" id="PF05913">
    <property type="entry name" value="MupG_C"/>
    <property type="match status" value="1"/>
</dbReference>